<evidence type="ECO:0000313" key="2">
    <source>
        <dbReference type="EMBL" id="MDZ5660312.1"/>
    </source>
</evidence>
<accession>A0ABU5K5S2</accession>
<protein>
    <recommendedName>
        <fullName evidence="4">Pilus assembly protein</fullName>
    </recommendedName>
</protein>
<sequence>MTTRRRDESGSALVELTWLAIILLVPLVWVVISVFEVQQGAFATSAAARAAGRAYALAPDDATGEARAQAVVRQVLADQGTPNQRARVSVTCDSPAGSCHTGTSVITVRVDSGVELPFFPAILGGGRASFSLDATHTVPIGQYVESAGEDSDEETDP</sequence>
<comment type="caution">
    <text evidence="2">The sequence shown here is derived from an EMBL/GenBank/DDBJ whole genome shotgun (WGS) entry which is preliminary data.</text>
</comment>
<dbReference type="Proteomes" id="UP001291999">
    <property type="component" value="Unassembled WGS sequence"/>
</dbReference>
<proteinExistence type="predicted"/>
<evidence type="ECO:0000313" key="3">
    <source>
        <dbReference type="Proteomes" id="UP001291999"/>
    </source>
</evidence>
<name>A0ABU5K5S2_9ACTN</name>
<keyword evidence="1" id="KW-0812">Transmembrane</keyword>
<keyword evidence="1" id="KW-0472">Membrane</keyword>
<dbReference type="RefSeq" id="WP_322422880.1">
    <property type="nucleotide sequence ID" value="NZ_JAXQPW010000001.1"/>
</dbReference>
<keyword evidence="3" id="KW-1185">Reference proteome</keyword>
<keyword evidence="1" id="KW-1133">Transmembrane helix</keyword>
<reference evidence="2 3" key="1">
    <citation type="submission" date="2023-11" db="EMBL/GenBank/DDBJ databases">
        <title>Novel species in genus Nocardioides.</title>
        <authorList>
            <person name="Zhou H."/>
        </authorList>
    </citation>
    <scope>NUCLEOTIDE SEQUENCE [LARGE SCALE GENOMIC DNA]</scope>
    <source>
        <strain evidence="2 3">S-58</strain>
    </source>
</reference>
<feature type="transmembrane region" description="Helical" evidence="1">
    <location>
        <begin position="12"/>
        <end position="35"/>
    </location>
</feature>
<gene>
    <name evidence="2" type="ORF">SFC79_00935</name>
</gene>
<dbReference type="EMBL" id="JAXQPW010000001">
    <property type="protein sequence ID" value="MDZ5660312.1"/>
    <property type="molecule type" value="Genomic_DNA"/>
</dbReference>
<evidence type="ECO:0008006" key="4">
    <source>
        <dbReference type="Google" id="ProtNLM"/>
    </source>
</evidence>
<evidence type="ECO:0000256" key="1">
    <source>
        <dbReference type="SAM" id="Phobius"/>
    </source>
</evidence>
<organism evidence="2 3">
    <name type="scientific">Nocardioides renjunii</name>
    <dbReference type="NCBI Taxonomy" id="3095075"/>
    <lineage>
        <taxon>Bacteria</taxon>
        <taxon>Bacillati</taxon>
        <taxon>Actinomycetota</taxon>
        <taxon>Actinomycetes</taxon>
        <taxon>Propionibacteriales</taxon>
        <taxon>Nocardioidaceae</taxon>
        <taxon>Nocardioides</taxon>
    </lineage>
</organism>